<dbReference type="InterPro" id="IPR000953">
    <property type="entry name" value="Chromo/chromo_shadow_dom"/>
</dbReference>
<dbReference type="SUPFAM" id="SSF54160">
    <property type="entry name" value="Chromo domain-like"/>
    <property type="match status" value="1"/>
</dbReference>
<dbReference type="InterPro" id="IPR050951">
    <property type="entry name" value="Retrovirus_Pol_polyprotein"/>
</dbReference>
<dbReference type="PANTHER" id="PTHR37984">
    <property type="entry name" value="PROTEIN CBG26694"/>
    <property type="match status" value="1"/>
</dbReference>
<keyword evidence="5" id="KW-1185">Reference proteome</keyword>
<dbReference type="SUPFAM" id="SSF56672">
    <property type="entry name" value="DNA/RNA polymerases"/>
    <property type="match status" value="1"/>
</dbReference>
<feature type="domain" description="Chromo" evidence="2">
    <location>
        <begin position="729"/>
        <end position="767"/>
    </location>
</feature>
<dbReference type="InterPro" id="IPR012337">
    <property type="entry name" value="RNaseH-like_sf"/>
</dbReference>
<gene>
    <name evidence="4" type="ORF">Pfra01_000860500</name>
</gene>
<protein>
    <submittedName>
        <fullName evidence="4">Unnamed protein product</fullName>
    </submittedName>
</protein>
<feature type="domain" description="Integrase catalytic" evidence="3">
    <location>
        <begin position="484"/>
        <end position="650"/>
    </location>
</feature>
<evidence type="ECO:0000259" key="3">
    <source>
        <dbReference type="PROSITE" id="PS50994"/>
    </source>
</evidence>
<dbReference type="Gene3D" id="2.40.50.40">
    <property type="match status" value="1"/>
</dbReference>
<dbReference type="InterPro" id="IPR016197">
    <property type="entry name" value="Chromo-like_dom_sf"/>
</dbReference>
<dbReference type="PANTHER" id="PTHR37984:SF5">
    <property type="entry name" value="PROTEIN NYNRIN-LIKE"/>
    <property type="match status" value="1"/>
</dbReference>
<proteinExistence type="predicted"/>
<dbReference type="AlphaFoldDB" id="A0A9W6X992"/>
<feature type="compositionally biased region" description="Basic and acidic residues" evidence="1">
    <location>
        <begin position="263"/>
        <end position="295"/>
    </location>
</feature>
<dbReference type="CDD" id="cd00024">
    <property type="entry name" value="CD_CSD"/>
    <property type="match status" value="1"/>
</dbReference>
<dbReference type="InterPro" id="IPR043502">
    <property type="entry name" value="DNA/RNA_pol_sf"/>
</dbReference>
<dbReference type="InterPro" id="IPR041588">
    <property type="entry name" value="Integrase_H2C2"/>
</dbReference>
<evidence type="ECO:0000256" key="1">
    <source>
        <dbReference type="SAM" id="MobiDB-lite"/>
    </source>
</evidence>
<dbReference type="Pfam" id="PF00078">
    <property type="entry name" value="RVT_1"/>
    <property type="match status" value="1"/>
</dbReference>
<dbReference type="Proteomes" id="UP001165121">
    <property type="component" value="Unassembled WGS sequence"/>
</dbReference>
<organism evidence="4 5">
    <name type="scientific">Phytophthora fragariaefolia</name>
    <dbReference type="NCBI Taxonomy" id="1490495"/>
    <lineage>
        <taxon>Eukaryota</taxon>
        <taxon>Sar</taxon>
        <taxon>Stramenopiles</taxon>
        <taxon>Oomycota</taxon>
        <taxon>Peronosporomycetes</taxon>
        <taxon>Peronosporales</taxon>
        <taxon>Peronosporaceae</taxon>
        <taxon>Phytophthora</taxon>
    </lineage>
</organism>
<evidence type="ECO:0000313" key="5">
    <source>
        <dbReference type="Proteomes" id="UP001165121"/>
    </source>
</evidence>
<comment type="caution">
    <text evidence="4">The sequence shown here is derived from an EMBL/GenBank/DDBJ whole genome shotgun (WGS) entry which is preliminary data.</text>
</comment>
<sequence>MASGFWVVPMTDRARLISAFITPFGLFEWLRMPFGLRNAPQIYQRLIDKALYGFKYLSRGCESNDVFTDDEPDQPGVRSVLEGRLYIDDILIEGESWDDLCEKVERLLEACEKWHLSPTRLWHGCSDVKGSKADESLHVVSFDGSAKPKRVGGAFSAIVWKLPGWDIVRAKSGYGPDLTVNETEYQGMLLGCSLLETVEVSRVIVCVDSNLAIRQMRGEMECKSLGLRLLNQRACRALQRQGGVDVRDPQELQDLVTLNRLDEVTRRSSPDEDSPIHDPERKTGSLSREQKKPTEETNYVARVRAVVTRSTVRQQVTPGSEAPGLRTQVPSPPQERIVQQIRLERIRVAQDEEVWMANLKKFLIGDMDTLFRREARNCSKLADRYDVDEGNLLYYRPGEADVSERESSLKLVIPETIRKDFLHHYHASLEGGHQGVGRTYQRVRRHFHWPGIVASVQRFVGECADCETDKGRPTIRGESPGNIVSTYPIQVVAMDHIPSLPVSYKGNTELLVWVDLFSGFVIVRDNASRPAQTVAEAYEEAVFRGFGASETIRHDQEPGFMSDFFKASNKLIGQRQRAMLAYRPQANGAAERMVQTITRAIKMYITDVDQRDWDEPQLRLELELIQAAVEARAEHQNEVATGHQIEVGPQYGPFRATAMVGTCAARLETDGIAYQLHPLVHISKLKAVPVFPTRPETRLTVPVDDRFDFDEELLPEDSWEPGNLGDDVFEVDKIMGMREGSATRYERILREFEVKWKGYPDPTWVDE</sequence>
<dbReference type="GO" id="GO:0003676">
    <property type="term" value="F:nucleic acid binding"/>
    <property type="evidence" value="ECO:0007669"/>
    <property type="project" value="InterPro"/>
</dbReference>
<dbReference type="PROSITE" id="PS50994">
    <property type="entry name" value="INTEGRASE"/>
    <property type="match status" value="1"/>
</dbReference>
<name>A0A9W6X992_9STRA</name>
<dbReference type="InterPro" id="IPR043128">
    <property type="entry name" value="Rev_trsase/Diguanyl_cyclase"/>
</dbReference>
<dbReference type="Gene3D" id="3.30.420.10">
    <property type="entry name" value="Ribonuclease H-like superfamily/Ribonuclease H"/>
    <property type="match status" value="2"/>
</dbReference>
<dbReference type="EMBL" id="BSXT01000776">
    <property type="protein sequence ID" value="GMF33980.1"/>
    <property type="molecule type" value="Genomic_DNA"/>
</dbReference>
<dbReference type="PROSITE" id="PS50013">
    <property type="entry name" value="CHROMO_2"/>
    <property type="match status" value="1"/>
</dbReference>
<evidence type="ECO:0000259" key="2">
    <source>
        <dbReference type="PROSITE" id="PS50013"/>
    </source>
</evidence>
<dbReference type="Gene3D" id="3.10.10.10">
    <property type="entry name" value="HIV Type 1 Reverse Transcriptase, subunit A, domain 1"/>
    <property type="match status" value="1"/>
</dbReference>
<dbReference type="GO" id="GO:0015074">
    <property type="term" value="P:DNA integration"/>
    <property type="evidence" value="ECO:0007669"/>
    <property type="project" value="InterPro"/>
</dbReference>
<dbReference type="Gene3D" id="1.10.340.70">
    <property type="match status" value="1"/>
</dbReference>
<feature type="region of interest" description="Disordered" evidence="1">
    <location>
        <begin position="310"/>
        <end position="333"/>
    </location>
</feature>
<dbReference type="Pfam" id="PF17921">
    <property type="entry name" value="Integrase_H2C2"/>
    <property type="match status" value="1"/>
</dbReference>
<dbReference type="FunFam" id="1.10.340.70:FF:000001">
    <property type="entry name" value="Retrovirus-related Pol polyprotein from transposon gypsy-like Protein"/>
    <property type="match status" value="1"/>
</dbReference>
<dbReference type="CDD" id="cd01647">
    <property type="entry name" value="RT_LTR"/>
    <property type="match status" value="1"/>
</dbReference>
<dbReference type="InterPro" id="IPR000477">
    <property type="entry name" value="RT_dom"/>
</dbReference>
<reference evidence="4" key="1">
    <citation type="submission" date="2023-04" db="EMBL/GenBank/DDBJ databases">
        <title>Phytophthora fragariaefolia NBRC 109709.</title>
        <authorList>
            <person name="Ichikawa N."/>
            <person name="Sato H."/>
            <person name="Tonouchi N."/>
        </authorList>
    </citation>
    <scope>NUCLEOTIDE SEQUENCE</scope>
    <source>
        <strain evidence="4">NBRC 109709</strain>
    </source>
</reference>
<dbReference type="InterPro" id="IPR036397">
    <property type="entry name" value="RNaseH_sf"/>
</dbReference>
<dbReference type="SUPFAM" id="SSF53098">
    <property type="entry name" value="Ribonuclease H-like"/>
    <property type="match status" value="1"/>
</dbReference>
<dbReference type="Gene3D" id="3.30.70.270">
    <property type="match status" value="1"/>
</dbReference>
<feature type="region of interest" description="Disordered" evidence="1">
    <location>
        <begin position="263"/>
        <end position="298"/>
    </location>
</feature>
<evidence type="ECO:0000313" key="4">
    <source>
        <dbReference type="EMBL" id="GMF33980.1"/>
    </source>
</evidence>
<accession>A0A9W6X992</accession>
<dbReference type="OrthoDB" id="6761011at2759"/>
<dbReference type="InterPro" id="IPR001584">
    <property type="entry name" value="Integrase_cat-core"/>
</dbReference>